<keyword evidence="2" id="KW-1185">Reference proteome</keyword>
<organism evidence="1 2">
    <name type="scientific">Mya arenaria</name>
    <name type="common">Soft-shell clam</name>
    <dbReference type="NCBI Taxonomy" id="6604"/>
    <lineage>
        <taxon>Eukaryota</taxon>
        <taxon>Metazoa</taxon>
        <taxon>Spiralia</taxon>
        <taxon>Lophotrochozoa</taxon>
        <taxon>Mollusca</taxon>
        <taxon>Bivalvia</taxon>
        <taxon>Autobranchia</taxon>
        <taxon>Heteroconchia</taxon>
        <taxon>Euheterodonta</taxon>
        <taxon>Imparidentia</taxon>
        <taxon>Neoheterodontei</taxon>
        <taxon>Myida</taxon>
        <taxon>Myoidea</taxon>
        <taxon>Myidae</taxon>
        <taxon>Mya</taxon>
    </lineage>
</organism>
<proteinExistence type="predicted"/>
<feature type="non-terminal residue" evidence="1">
    <location>
        <position position="1"/>
    </location>
</feature>
<protein>
    <submittedName>
        <fullName evidence="1">Uncharacterized protein</fullName>
    </submittedName>
</protein>
<accession>A0ABY7FID3</accession>
<name>A0ABY7FID3_MYAAR</name>
<gene>
    <name evidence="1" type="ORF">MAR_002482</name>
</gene>
<evidence type="ECO:0000313" key="1">
    <source>
        <dbReference type="EMBL" id="WAR20644.1"/>
    </source>
</evidence>
<evidence type="ECO:0000313" key="2">
    <source>
        <dbReference type="Proteomes" id="UP001164746"/>
    </source>
</evidence>
<dbReference type="EMBL" id="CP111022">
    <property type="protein sequence ID" value="WAR20644.1"/>
    <property type="molecule type" value="Genomic_DNA"/>
</dbReference>
<dbReference type="Proteomes" id="UP001164746">
    <property type="component" value="Chromosome 11"/>
</dbReference>
<reference evidence="1" key="1">
    <citation type="submission" date="2022-11" db="EMBL/GenBank/DDBJ databases">
        <title>Centuries of genome instability and evolution in soft-shell clam transmissible cancer (bioRxiv).</title>
        <authorList>
            <person name="Hart S.F.M."/>
            <person name="Yonemitsu M.A."/>
            <person name="Giersch R.M."/>
            <person name="Beal B.F."/>
            <person name="Arriagada G."/>
            <person name="Davis B.W."/>
            <person name="Ostrander E.A."/>
            <person name="Goff S.P."/>
            <person name="Metzger M.J."/>
        </authorList>
    </citation>
    <scope>NUCLEOTIDE SEQUENCE</scope>
    <source>
        <strain evidence="1">MELC-2E11</strain>
        <tissue evidence="1">Siphon/mantle</tissue>
    </source>
</reference>
<sequence>MSTLDPQAASAAGAIKTVSFTENDLEIEDIPLNHITGENPTRNYYKEIPTIVIDTTDENKDDEPVTLHRKDARFCEPAMAEAVTDDDFRYSKYLQPQSTFHRKEMLGSEKMISDEELRFASTLVHDAMEGRTVDIKTEARYV</sequence>